<dbReference type="AlphaFoldDB" id="A0AAV0ZB83"/>
<protein>
    <submittedName>
        <fullName evidence="1">Uncharacterized protein</fullName>
    </submittedName>
</protein>
<sequence length="97" mass="11305">MKFSTRLPTKRGSKQLNRLQLLNQLLRSKLWKKVSPNMTKSFKSCADNILAWEKQIIELWEDIQKARIVRTRSISSIAHSLITKSRQASNISKRPNN</sequence>
<gene>
    <name evidence="1" type="ORF">VFH_I126000</name>
</gene>
<evidence type="ECO:0000313" key="1">
    <source>
        <dbReference type="EMBL" id="CAI8594129.1"/>
    </source>
</evidence>
<name>A0AAV0ZB83_VICFA</name>
<dbReference type="EMBL" id="OX451735">
    <property type="protein sequence ID" value="CAI8594129.1"/>
    <property type="molecule type" value="Genomic_DNA"/>
</dbReference>
<dbReference type="Proteomes" id="UP001157006">
    <property type="component" value="Chromosome 1S"/>
</dbReference>
<evidence type="ECO:0000313" key="2">
    <source>
        <dbReference type="Proteomes" id="UP001157006"/>
    </source>
</evidence>
<keyword evidence="2" id="KW-1185">Reference proteome</keyword>
<reference evidence="1 2" key="1">
    <citation type="submission" date="2023-01" db="EMBL/GenBank/DDBJ databases">
        <authorList>
            <person name="Kreplak J."/>
        </authorList>
    </citation>
    <scope>NUCLEOTIDE SEQUENCE [LARGE SCALE GENOMIC DNA]</scope>
</reference>
<accession>A0AAV0ZB83</accession>
<proteinExistence type="predicted"/>
<organism evidence="1 2">
    <name type="scientific">Vicia faba</name>
    <name type="common">Broad bean</name>
    <name type="synonym">Faba vulgaris</name>
    <dbReference type="NCBI Taxonomy" id="3906"/>
    <lineage>
        <taxon>Eukaryota</taxon>
        <taxon>Viridiplantae</taxon>
        <taxon>Streptophyta</taxon>
        <taxon>Embryophyta</taxon>
        <taxon>Tracheophyta</taxon>
        <taxon>Spermatophyta</taxon>
        <taxon>Magnoliopsida</taxon>
        <taxon>eudicotyledons</taxon>
        <taxon>Gunneridae</taxon>
        <taxon>Pentapetalae</taxon>
        <taxon>rosids</taxon>
        <taxon>fabids</taxon>
        <taxon>Fabales</taxon>
        <taxon>Fabaceae</taxon>
        <taxon>Papilionoideae</taxon>
        <taxon>50 kb inversion clade</taxon>
        <taxon>NPAAA clade</taxon>
        <taxon>Hologalegina</taxon>
        <taxon>IRL clade</taxon>
        <taxon>Fabeae</taxon>
        <taxon>Vicia</taxon>
    </lineage>
</organism>